<comment type="caution">
    <text evidence="2">The sequence shown here is derived from an EMBL/GenBank/DDBJ whole genome shotgun (WGS) entry which is preliminary data.</text>
</comment>
<evidence type="ECO:0000313" key="3">
    <source>
        <dbReference type="Proteomes" id="UP001596233"/>
    </source>
</evidence>
<reference evidence="3" key="1">
    <citation type="journal article" date="2019" name="Int. J. Syst. Evol. Microbiol.">
        <title>The Global Catalogue of Microorganisms (GCM) 10K type strain sequencing project: providing services to taxonomists for standard genome sequencing and annotation.</title>
        <authorList>
            <consortium name="The Broad Institute Genomics Platform"/>
            <consortium name="The Broad Institute Genome Sequencing Center for Infectious Disease"/>
            <person name="Wu L."/>
            <person name="Ma J."/>
        </authorList>
    </citation>
    <scope>NUCLEOTIDE SEQUENCE [LARGE SCALE GENOMIC DNA]</scope>
    <source>
        <strain evidence="3">PCU 280</strain>
    </source>
</reference>
<gene>
    <name evidence="2" type="ORF">ACFP56_14155</name>
</gene>
<dbReference type="Proteomes" id="UP001596233">
    <property type="component" value="Unassembled WGS sequence"/>
</dbReference>
<proteinExistence type="predicted"/>
<dbReference type="Gene3D" id="3.40.50.720">
    <property type="entry name" value="NAD(P)-binding Rossmann-like Domain"/>
    <property type="match status" value="1"/>
</dbReference>
<protein>
    <submittedName>
        <fullName evidence="2">NAD-dependent epimerase/dehydratase family protein</fullName>
    </submittedName>
</protein>
<accession>A0ABW1V7L6</accession>
<dbReference type="EMBL" id="JBHSTE010000004">
    <property type="protein sequence ID" value="MFC6333767.1"/>
    <property type="molecule type" value="Genomic_DNA"/>
</dbReference>
<dbReference type="InterPro" id="IPR036291">
    <property type="entry name" value="NAD(P)-bd_dom_sf"/>
</dbReference>
<evidence type="ECO:0000313" key="2">
    <source>
        <dbReference type="EMBL" id="MFC6333767.1"/>
    </source>
</evidence>
<dbReference type="InterPro" id="IPR051783">
    <property type="entry name" value="NAD(P)-dependent_oxidoreduct"/>
</dbReference>
<dbReference type="PANTHER" id="PTHR48079:SF6">
    <property type="entry name" value="NAD(P)-BINDING DOMAIN-CONTAINING PROTEIN-RELATED"/>
    <property type="match status" value="1"/>
</dbReference>
<organism evidence="2 3">
    <name type="scientific">Paenibacillus septentrionalis</name>
    <dbReference type="NCBI Taxonomy" id="429342"/>
    <lineage>
        <taxon>Bacteria</taxon>
        <taxon>Bacillati</taxon>
        <taxon>Bacillota</taxon>
        <taxon>Bacilli</taxon>
        <taxon>Bacillales</taxon>
        <taxon>Paenibacillaceae</taxon>
        <taxon>Paenibacillus</taxon>
    </lineage>
</organism>
<keyword evidence="3" id="KW-1185">Reference proteome</keyword>
<dbReference type="RefSeq" id="WP_379235576.1">
    <property type="nucleotide sequence ID" value="NZ_JBHSTE010000004.1"/>
</dbReference>
<dbReference type="SUPFAM" id="SSF51735">
    <property type="entry name" value="NAD(P)-binding Rossmann-fold domains"/>
    <property type="match status" value="1"/>
</dbReference>
<feature type="domain" description="NAD(P)-binding" evidence="1">
    <location>
        <begin position="6"/>
        <end position="140"/>
    </location>
</feature>
<dbReference type="Pfam" id="PF13460">
    <property type="entry name" value="NAD_binding_10"/>
    <property type="match status" value="1"/>
</dbReference>
<sequence>MLLVTGITGHTGTYFFEELVKAKFKGKIKCFIKDNLKKQKLENSELEIDFIIGDLNDIDTINKAMNNVDTVLHIYNIHHSKAIVQTAIANKVNWVILVHTTGIYSKFKSASNEYEKIEAEIKELNKNNDVKITILRPTMIYGDICDHNVSKFIKIVDRLRLVPVINNGKSLIQPVNARDLGKAYYNVLISPDKTVGKEYILSGKDPISVKDMYKLIASELGKRVYFINVPLRLGIIVAKIMKLFSFNKIDFVEKVQRMTEDRSYPHNLAKNDFNYSPINFQKGLEIEVNQYIKSKNRRI</sequence>
<dbReference type="InterPro" id="IPR016040">
    <property type="entry name" value="NAD(P)-bd_dom"/>
</dbReference>
<dbReference type="PANTHER" id="PTHR48079">
    <property type="entry name" value="PROTEIN YEEZ"/>
    <property type="match status" value="1"/>
</dbReference>
<evidence type="ECO:0000259" key="1">
    <source>
        <dbReference type="Pfam" id="PF13460"/>
    </source>
</evidence>
<name>A0ABW1V7L6_9BACL</name>